<evidence type="ECO:0000256" key="2">
    <source>
        <dbReference type="ARBA" id="ARBA00006434"/>
    </source>
</evidence>
<feature type="transmembrane region" description="Helical" evidence="8">
    <location>
        <begin position="114"/>
        <end position="135"/>
    </location>
</feature>
<dbReference type="Gene3D" id="1.20.1730.10">
    <property type="entry name" value="Sodium/glucose cotransporter"/>
    <property type="match status" value="1"/>
</dbReference>
<evidence type="ECO:0000313" key="10">
    <source>
        <dbReference type="Proteomes" id="UP000664698"/>
    </source>
</evidence>
<feature type="transmembrane region" description="Helical" evidence="8">
    <location>
        <begin position="451"/>
        <end position="468"/>
    </location>
</feature>
<dbReference type="PANTHER" id="PTHR48086:SF7">
    <property type="entry name" value="SODIUM-SOLUTE SYMPORTER-RELATED"/>
    <property type="match status" value="1"/>
</dbReference>
<keyword evidence="10" id="KW-1185">Reference proteome</keyword>
<evidence type="ECO:0000256" key="5">
    <source>
        <dbReference type="ARBA" id="ARBA00022989"/>
    </source>
</evidence>
<name>A0ABS3BW43_9BACT</name>
<dbReference type="InterPro" id="IPR001734">
    <property type="entry name" value="Na/solute_symporter"/>
</dbReference>
<dbReference type="PROSITE" id="PS50283">
    <property type="entry name" value="NA_SOLUT_SYMP_3"/>
    <property type="match status" value="1"/>
</dbReference>
<feature type="transmembrane region" description="Helical" evidence="8">
    <location>
        <begin position="306"/>
        <end position="331"/>
    </location>
</feature>
<feature type="transmembrane region" description="Helical" evidence="8">
    <location>
        <begin position="421"/>
        <end position="439"/>
    </location>
</feature>
<evidence type="ECO:0000256" key="3">
    <source>
        <dbReference type="ARBA" id="ARBA00022448"/>
    </source>
</evidence>
<keyword evidence="3" id="KW-0813">Transport</keyword>
<keyword evidence="5 8" id="KW-1133">Transmembrane helix</keyword>
<keyword evidence="4 8" id="KW-0812">Transmembrane</keyword>
<feature type="transmembrane region" description="Helical" evidence="8">
    <location>
        <begin position="231"/>
        <end position="251"/>
    </location>
</feature>
<feature type="transmembrane region" description="Helical" evidence="8">
    <location>
        <begin position="75"/>
        <end position="93"/>
    </location>
</feature>
<dbReference type="PANTHER" id="PTHR48086">
    <property type="entry name" value="SODIUM/PROLINE SYMPORTER-RELATED"/>
    <property type="match status" value="1"/>
</dbReference>
<comment type="similarity">
    <text evidence="2 7">Belongs to the sodium:solute symporter (SSF) (TC 2.A.21) family.</text>
</comment>
<dbReference type="InterPro" id="IPR038377">
    <property type="entry name" value="Na/Glc_symporter_sf"/>
</dbReference>
<feature type="transmembrane region" description="Helical" evidence="8">
    <location>
        <begin position="187"/>
        <end position="211"/>
    </location>
</feature>
<dbReference type="Pfam" id="PF00474">
    <property type="entry name" value="SSF"/>
    <property type="match status" value="1"/>
</dbReference>
<evidence type="ECO:0000256" key="6">
    <source>
        <dbReference type="ARBA" id="ARBA00023136"/>
    </source>
</evidence>
<gene>
    <name evidence="9" type="ORF">J0A67_21775</name>
</gene>
<sequence length="472" mass="50698">MNFLDLVIFIAYMGAMLGIGYYYMRKNTSQEDYYVGGRSIGSWHIGLSVVATDVGGGFSIGLGGLGFAMGISGSWMLFTGLVGAWLAAVFLIPRVKSDPAFSKFYTFPQIIGHLFDSKTALVASVICFLGYLGFTSSQLLAGAKLASGTFPELELSTALVIMGTVAVVYTVMGGLKAVIYTDTIQWIILMLGLIGIGIPAAFLFVGGWQGIHDTLPPEFLSLSQLGWQDAVNWGITIVPIWFVGMTLYQRIFAAKDEKSAKKAWFIAGLFEWPLMAFMGVFLGLLSRVAVEQGALEGFTAAMDPELGLPVLLSQVLPAGLLGLMMSAYFSAVLSTADSCLMAASGNLVTDLLRKFFTPSSHSQELRLTQGVTLGIGILAVLLAWQMTEVLTLMLYSYGFMVSGLLVPVIAGLFFNLKNPPAAIAAMILGGTVTAGLSFFEIAMPLGLDPNFYGILVSTSAFWIVYKISNQRK</sequence>
<dbReference type="InterPro" id="IPR050277">
    <property type="entry name" value="Sodium:Solute_Symporter"/>
</dbReference>
<evidence type="ECO:0000256" key="8">
    <source>
        <dbReference type="SAM" id="Phobius"/>
    </source>
</evidence>
<evidence type="ECO:0000256" key="4">
    <source>
        <dbReference type="ARBA" id="ARBA00022692"/>
    </source>
</evidence>
<feature type="transmembrane region" description="Helical" evidence="8">
    <location>
        <begin position="155"/>
        <end position="175"/>
    </location>
</feature>
<dbReference type="CDD" id="cd10322">
    <property type="entry name" value="SLC5sbd"/>
    <property type="match status" value="1"/>
</dbReference>
<protein>
    <submittedName>
        <fullName evidence="9">Sodium:solute symporter family protein</fullName>
    </submittedName>
</protein>
<proteinExistence type="inferred from homology"/>
<evidence type="ECO:0000256" key="7">
    <source>
        <dbReference type="RuleBase" id="RU362091"/>
    </source>
</evidence>
<feature type="transmembrane region" description="Helical" evidence="8">
    <location>
        <begin position="6"/>
        <end position="24"/>
    </location>
</feature>
<keyword evidence="6 8" id="KW-0472">Membrane</keyword>
<evidence type="ECO:0000313" key="9">
    <source>
        <dbReference type="EMBL" id="MBN7803514.1"/>
    </source>
</evidence>
<feature type="transmembrane region" description="Helical" evidence="8">
    <location>
        <begin position="367"/>
        <end position="386"/>
    </location>
</feature>
<feature type="transmembrane region" description="Helical" evidence="8">
    <location>
        <begin position="263"/>
        <end position="286"/>
    </location>
</feature>
<reference evidence="9 10" key="1">
    <citation type="submission" date="2021-03" db="EMBL/GenBank/DDBJ databases">
        <title>novel species isolated from a fishpond in China.</title>
        <authorList>
            <person name="Lu H."/>
            <person name="Cai Z."/>
        </authorList>
    </citation>
    <scope>NUCLEOTIDE SEQUENCE [LARGE SCALE GENOMIC DNA]</scope>
    <source>
        <strain evidence="9 10">JCM 31546</strain>
    </source>
</reference>
<comment type="subcellular location">
    <subcellularLocation>
        <location evidence="1">Membrane</location>
        <topology evidence="1">Multi-pass membrane protein</topology>
    </subcellularLocation>
</comment>
<dbReference type="EMBL" id="JAFKCW010000006">
    <property type="protein sequence ID" value="MBN7803514.1"/>
    <property type="molecule type" value="Genomic_DNA"/>
</dbReference>
<accession>A0ABS3BW43</accession>
<organism evidence="9 10">
    <name type="scientific">Algoriphagus aestuariicola</name>
    <dbReference type="NCBI Taxonomy" id="1852016"/>
    <lineage>
        <taxon>Bacteria</taxon>
        <taxon>Pseudomonadati</taxon>
        <taxon>Bacteroidota</taxon>
        <taxon>Cytophagia</taxon>
        <taxon>Cytophagales</taxon>
        <taxon>Cyclobacteriaceae</taxon>
        <taxon>Algoriphagus</taxon>
    </lineage>
</organism>
<evidence type="ECO:0000256" key="1">
    <source>
        <dbReference type="ARBA" id="ARBA00004141"/>
    </source>
</evidence>
<dbReference type="RefSeq" id="WP_206571511.1">
    <property type="nucleotide sequence ID" value="NZ_JAFKCW010000006.1"/>
</dbReference>
<feature type="transmembrane region" description="Helical" evidence="8">
    <location>
        <begin position="45"/>
        <end position="69"/>
    </location>
</feature>
<comment type="caution">
    <text evidence="9">The sequence shown here is derived from an EMBL/GenBank/DDBJ whole genome shotgun (WGS) entry which is preliminary data.</text>
</comment>
<feature type="transmembrane region" description="Helical" evidence="8">
    <location>
        <begin position="392"/>
        <end position="414"/>
    </location>
</feature>
<dbReference type="Proteomes" id="UP000664698">
    <property type="component" value="Unassembled WGS sequence"/>
</dbReference>